<evidence type="ECO:0000259" key="2">
    <source>
        <dbReference type="Pfam" id="PF13559"/>
    </source>
</evidence>
<organism evidence="3 4">
    <name type="scientific">Actinoplanes regularis</name>
    <dbReference type="NCBI Taxonomy" id="52697"/>
    <lineage>
        <taxon>Bacteria</taxon>
        <taxon>Bacillati</taxon>
        <taxon>Actinomycetota</taxon>
        <taxon>Actinomycetes</taxon>
        <taxon>Micromonosporales</taxon>
        <taxon>Micromonosporaceae</taxon>
        <taxon>Actinoplanes</taxon>
    </lineage>
</organism>
<keyword evidence="4" id="KW-1185">Reference proteome</keyword>
<evidence type="ECO:0000313" key="4">
    <source>
        <dbReference type="Proteomes" id="UP000198415"/>
    </source>
</evidence>
<evidence type="ECO:0000313" key="3">
    <source>
        <dbReference type="EMBL" id="SNS24439.1"/>
    </source>
</evidence>
<gene>
    <name evidence="3" type="ORF">SAMN06264365_112131</name>
</gene>
<dbReference type="RefSeq" id="WP_089296215.1">
    <property type="nucleotide sequence ID" value="NZ_BOMU01000064.1"/>
</dbReference>
<feature type="domain" description="Protein-glutamine gamma-glutamyltransferase-like C-terminal" evidence="2">
    <location>
        <begin position="139"/>
        <end position="205"/>
    </location>
</feature>
<proteinExistence type="predicted"/>
<protein>
    <recommendedName>
        <fullName evidence="2">Protein-glutamine gamma-glutamyltransferase-like C-terminal domain-containing protein</fullName>
    </recommendedName>
</protein>
<dbReference type="AlphaFoldDB" id="A0A239CWY8"/>
<accession>A0A239CWY8</accession>
<keyword evidence="1" id="KW-0812">Transmembrane</keyword>
<feature type="transmembrane region" description="Helical" evidence="1">
    <location>
        <begin position="20"/>
        <end position="39"/>
    </location>
</feature>
<sequence>MTRTYDELVGKLFDLLSAQTVLLILIAVTGLVAALWYWFPAWVPRRLPRWRVRRLRMPRLRFRFPRFRLPRLRFPRLRIDWRRLLRRRRKPKVGKEPAAVVPEPVVADLEPVGPRESLSLADRLAAEGRYAEAIRERLRETVIVLTRAGVITPQPGTTPAELTVDASARRPAVGAPLGGATEIFSEIWYGRREASSGHDDRMRTLTAEIRAALTRPQGGPR</sequence>
<dbReference type="Pfam" id="PF13559">
    <property type="entry name" value="DUF4129"/>
    <property type="match status" value="1"/>
</dbReference>
<name>A0A239CWY8_9ACTN</name>
<keyword evidence="1" id="KW-0472">Membrane</keyword>
<dbReference type="EMBL" id="FZNR01000012">
    <property type="protein sequence ID" value="SNS24439.1"/>
    <property type="molecule type" value="Genomic_DNA"/>
</dbReference>
<dbReference type="Proteomes" id="UP000198415">
    <property type="component" value="Unassembled WGS sequence"/>
</dbReference>
<reference evidence="3 4" key="1">
    <citation type="submission" date="2017-06" db="EMBL/GenBank/DDBJ databases">
        <authorList>
            <person name="Kim H.J."/>
            <person name="Triplett B.A."/>
        </authorList>
    </citation>
    <scope>NUCLEOTIDE SEQUENCE [LARGE SCALE GENOMIC DNA]</scope>
    <source>
        <strain evidence="3 4">DSM 43151</strain>
    </source>
</reference>
<keyword evidence="1" id="KW-1133">Transmembrane helix</keyword>
<dbReference type="InterPro" id="IPR025403">
    <property type="entry name" value="TgpA-like_C"/>
</dbReference>
<dbReference type="OrthoDB" id="3389322at2"/>
<evidence type="ECO:0000256" key="1">
    <source>
        <dbReference type="SAM" id="Phobius"/>
    </source>
</evidence>